<dbReference type="GO" id="GO:0005576">
    <property type="term" value="C:extracellular region"/>
    <property type="evidence" value="ECO:0007669"/>
    <property type="project" value="UniProtKB-SubCell"/>
</dbReference>
<dbReference type="EMBL" id="SOYY01000024">
    <property type="protein sequence ID" value="KAA0703474.1"/>
    <property type="molecule type" value="Genomic_DNA"/>
</dbReference>
<keyword evidence="4" id="KW-0716">Sensory transduction</keyword>
<dbReference type="SUPFAM" id="SSF57184">
    <property type="entry name" value="Growth factor receptor domain"/>
    <property type="match status" value="1"/>
</dbReference>
<keyword evidence="3" id="KW-0964">Secreted</keyword>
<evidence type="ECO:0000313" key="14">
    <source>
        <dbReference type="Proteomes" id="UP000324632"/>
    </source>
</evidence>
<evidence type="ECO:0000256" key="2">
    <source>
        <dbReference type="ARBA" id="ARBA00007308"/>
    </source>
</evidence>
<evidence type="ECO:0000256" key="1">
    <source>
        <dbReference type="ARBA" id="ARBA00004613"/>
    </source>
</evidence>
<keyword evidence="9" id="KW-0325">Glycoprotein</keyword>
<feature type="transmembrane region" description="Helical" evidence="11">
    <location>
        <begin position="64"/>
        <end position="85"/>
    </location>
</feature>
<evidence type="ECO:0000313" key="13">
    <source>
        <dbReference type="EMBL" id="KAA0703474.1"/>
    </source>
</evidence>
<proteinExistence type="inferred from homology"/>
<dbReference type="PANTHER" id="PTHR46987">
    <property type="entry name" value="NEUROHYPOPHYSIAL HORMONES, N-TERMINAL DOMAIN CONTAINING PROTEIN"/>
    <property type="match status" value="1"/>
</dbReference>
<evidence type="ECO:0000256" key="10">
    <source>
        <dbReference type="SAM" id="MobiDB-lite"/>
    </source>
</evidence>
<keyword evidence="5" id="KW-0358">Heparin-binding</keyword>
<keyword evidence="8" id="KW-1015">Disulfide bond</keyword>
<name>A0A5A9N0C4_9TELE</name>
<dbReference type="SUPFAM" id="SSF82895">
    <property type="entry name" value="TSP-1 type 1 repeat"/>
    <property type="match status" value="1"/>
</dbReference>
<dbReference type="Proteomes" id="UP000324632">
    <property type="component" value="Chromosome 24"/>
</dbReference>
<dbReference type="InterPro" id="IPR051514">
    <property type="entry name" value="R-spondin"/>
</dbReference>
<dbReference type="InterPro" id="IPR006212">
    <property type="entry name" value="Furin_repeat"/>
</dbReference>
<dbReference type="InterPro" id="IPR000884">
    <property type="entry name" value="TSP1_rpt"/>
</dbReference>
<dbReference type="Gene3D" id="2.20.100.10">
    <property type="entry name" value="Thrombospondin type-1 (TSP1) repeat"/>
    <property type="match status" value="1"/>
</dbReference>
<evidence type="ECO:0000256" key="8">
    <source>
        <dbReference type="ARBA" id="ARBA00023157"/>
    </source>
</evidence>
<dbReference type="GO" id="GO:0008201">
    <property type="term" value="F:heparin binding"/>
    <property type="evidence" value="ECO:0007669"/>
    <property type="project" value="UniProtKB-KW"/>
</dbReference>
<evidence type="ECO:0000256" key="4">
    <source>
        <dbReference type="ARBA" id="ARBA00022606"/>
    </source>
</evidence>
<dbReference type="InterPro" id="IPR036383">
    <property type="entry name" value="TSP1_rpt_sf"/>
</dbReference>
<evidence type="ECO:0000256" key="11">
    <source>
        <dbReference type="SAM" id="Phobius"/>
    </source>
</evidence>
<dbReference type="PANTHER" id="PTHR46987:SF5">
    <property type="entry name" value="R-SPONDIN-1"/>
    <property type="match status" value="1"/>
</dbReference>
<feature type="compositionally biased region" description="Low complexity" evidence="10">
    <location>
        <begin position="319"/>
        <end position="333"/>
    </location>
</feature>
<keyword evidence="7" id="KW-0732">Signal</keyword>
<keyword evidence="6" id="KW-0879">Wnt signaling pathway</keyword>
<evidence type="ECO:0000256" key="7">
    <source>
        <dbReference type="ARBA" id="ARBA00022729"/>
    </source>
</evidence>
<accession>A0A5A9N0C4</accession>
<dbReference type="SMART" id="SM00209">
    <property type="entry name" value="TSP1"/>
    <property type="match status" value="1"/>
</dbReference>
<evidence type="ECO:0000256" key="3">
    <source>
        <dbReference type="ARBA" id="ARBA00022525"/>
    </source>
</evidence>
<comment type="caution">
    <text evidence="13">The sequence shown here is derived from an EMBL/GenBank/DDBJ whole genome shotgun (WGS) entry which is preliminary data.</text>
</comment>
<feature type="domain" description="R-spondin Fu-CRD" evidence="12">
    <location>
        <begin position="112"/>
        <end position="212"/>
    </location>
</feature>
<dbReference type="PROSITE" id="PS50092">
    <property type="entry name" value="TSP1"/>
    <property type="match status" value="1"/>
</dbReference>
<dbReference type="AlphaFoldDB" id="A0A5A9N0C4"/>
<dbReference type="GO" id="GO:0016055">
    <property type="term" value="P:Wnt signaling pathway"/>
    <property type="evidence" value="ECO:0007669"/>
    <property type="project" value="UniProtKB-KW"/>
</dbReference>
<sequence length="333" mass="36781">MVSKTFANYSLSKINKLLRRRPPAERVAIGCSRLQLQHRQSTCHGVKGVPLAVICLPAGGTQRYWAAGTMHLGLVVLTVVFLSSMGHGDNLRVSRGRRQRRISTEVPPSCSNGCEHCSEYNGCLKCRPRLFILLERNDIRQTGVCLAACPVGYYGIRNRDMNKCTQCKIENCEACFSRNFCTKCKEGLYSHRGRCLSSCPDGFSTVNGTMECVVQCDLSEWSLWGPCMKKNKTCGFKKGNQTRTREPLQLPSPATSTGIVPPLGCVPEIQTQRCTVQKKIPCKGENKYSQSPGDKNGKNRGRDSKEGGRGGNKKRKTQNRSTTASTITTSMVT</sequence>
<reference evidence="13 14" key="1">
    <citation type="journal article" date="2019" name="Mol. Ecol. Resour.">
        <title>Chromosome-level genome assembly of Triplophysa tibetana, a fish adapted to the harsh high-altitude environment of the Tibetan Plateau.</title>
        <authorList>
            <person name="Yang X."/>
            <person name="Liu H."/>
            <person name="Ma Z."/>
            <person name="Zou Y."/>
            <person name="Zou M."/>
            <person name="Mao Y."/>
            <person name="Li X."/>
            <person name="Wang H."/>
            <person name="Chen T."/>
            <person name="Wang W."/>
            <person name="Yang R."/>
        </authorList>
    </citation>
    <scope>NUCLEOTIDE SEQUENCE [LARGE SCALE GENOMIC DNA]</scope>
    <source>
        <strain evidence="13">TTIB1903HZAU</strain>
        <tissue evidence="13">Muscle</tissue>
    </source>
</reference>
<evidence type="ECO:0000259" key="12">
    <source>
        <dbReference type="Pfam" id="PF15913"/>
    </source>
</evidence>
<keyword evidence="14" id="KW-1185">Reference proteome</keyword>
<evidence type="ECO:0000256" key="5">
    <source>
        <dbReference type="ARBA" id="ARBA00022674"/>
    </source>
</evidence>
<feature type="region of interest" description="Disordered" evidence="10">
    <location>
        <begin position="285"/>
        <end position="333"/>
    </location>
</feature>
<organism evidence="13 14">
    <name type="scientific">Triplophysa tibetana</name>
    <dbReference type="NCBI Taxonomy" id="1572043"/>
    <lineage>
        <taxon>Eukaryota</taxon>
        <taxon>Metazoa</taxon>
        <taxon>Chordata</taxon>
        <taxon>Craniata</taxon>
        <taxon>Vertebrata</taxon>
        <taxon>Euteleostomi</taxon>
        <taxon>Actinopterygii</taxon>
        <taxon>Neopterygii</taxon>
        <taxon>Teleostei</taxon>
        <taxon>Ostariophysi</taxon>
        <taxon>Cypriniformes</taxon>
        <taxon>Nemacheilidae</taxon>
        <taxon>Triplophysa</taxon>
    </lineage>
</organism>
<dbReference type="CDD" id="cd00064">
    <property type="entry name" value="FU"/>
    <property type="match status" value="1"/>
</dbReference>
<evidence type="ECO:0000256" key="6">
    <source>
        <dbReference type="ARBA" id="ARBA00022687"/>
    </source>
</evidence>
<feature type="compositionally biased region" description="Basic and acidic residues" evidence="10">
    <location>
        <begin position="295"/>
        <end position="308"/>
    </location>
</feature>
<keyword evidence="11" id="KW-0472">Membrane</keyword>
<comment type="subcellular location">
    <subcellularLocation>
        <location evidence="1">Secreted</location>
    </subcellularLocation>
</comment>
<dbReference type="Pfam" id="PF15913">
    <property type="entry name" value="Furin-like_2"/>
    <property type="match status" value="1"/>
</dbReference>
<dbReference type="SMART" id="SM00261">
    <property type="entry name" value="FU"/>
    <property type="match status" value="2"/>
</dbReference>
<gene>
    <name evidence="13" type="ORF">E1301_Tti006729</name>
</gene>
<evidence type="ECO:0000256" key="9">
    <source>
        <dbReference type="ARBA" id="ARBA00023180"/>
    </source>
</evidence>
<keyword evidence="11" id="KW-1133">Transmembrane helix</keyword>
<dbReference type="Gene3D" id="2.10.220.10">
    <property type="entry name" value="Hormone Receptor, Insulin-like Growth Factor Receptor 1, Chain A, domain 2"/>
    <property type="match status" value="1"/>
</dbReference>
<keyword evidence="11" id="KW-0812">Transmembrane</keyword>
<comment type="similarity">
    <text evidence="2">Belongs to the R-spondin family.</text>
</comment>
<dbReference type="InterPro" id="IPR043601">
    <property type="entry name" value="Rspo_Fu-CRD_dom"/>
</dbReference>
<dbReference type="InterPro" id="IPR009030">
    <property type="entry name" value="Growth_fac_rcpt_cys_sf"/>
</dbReference>
<protein>
    <submittedName>
        <fullName evidence="13">R-spondin-1 Roof plate-specific spondin-1</fullName>
    </submittedName>
</protein>